<dbReference type="Proteomes" id="UP001162131">
    <property type="component" value="Unassembled WGS sequence"/>
</dbReference>
<reference evidence="1" key="1">
    <citation type="submission" date="2021-09" db="EMBL/GenBank/DDBJ databases">
        <authorList>
            <consortium name="AG Swart"/>
            <person name="Singh M."/>
            <person name="Singh A."/>
            <person name="Seah K."/>
            <person name="Emmerich C."/>
        </authorList>
    </citation>
    <scope>NUCLEOTIDE SEQUENCE</scope>
    <source>
        <strain evidence="1">ATCC30299</strain>
    </source>
</reference>
<name>A0AAU9J4T9_9CILI</name>
<gene>
    <name evidence="1" type="ORF">BSTOLATCC_MIC26196</name>
</gene>
<accession>A0AAU9J4T9</accession>
<dbReference type="InterPro" id="IPR011043">
    <property type="entry name" value="Gal_Oxase/kelch_b-propeller"/>
</dbReference>
<evidence type="ECO:0000313" key="2">
    <source>
        <dbReference type="Proteomes" id="UP001162131"/>
    </source>
</evidence>
<protein>
    <submittedName>
        <fullName evidence="1">Uncharacterized protein</fullName>
    </submittedName>
</protein>
<proteinExistence type="predicted"/>
<dbReference type="InterPro" id="IPR015915">
    <property type="entry name" value="Kelch-typ_b-propeller"/>
</dbReference>
<dbReference type="EMBL" id="CAJZBQ010000025">
    <property type="protein sequence ID" value="CAG9320276.1"/>
    <property type="molecule type" value="Genomic_DNA"/>
</dbReference>
<organism evidence="1 2">
    <name type="scientific">Blepharisma stoltei</name>
    <dbReference type="NCBI Taxonomy" id="1481888"/>
    <lineage>
        <taxon>Eukaryota</taxon>
        <taxon>Sar</taxon>
        <taxon>Alveolata</taxon>
        <taxon>Ciliophora</taxon>
        <taxon>Postciliodesmatophora</taxon>
        <taxon>Heterotrichea</taxon>
        <taxon>Heterotrichida</taxon>
        <taxon>Blepharismidae</taxon>
        <taxon>Blepharisma</taxon>
    </lineage>
</organism>
<dbReference type="SUPFAM" id="SSF50965">
    <property type="entry name" value="Galactose oxidase, central domain"/>
    <property type="match status" value="1"/>
</dbReference>
<dbReference type="AlphaFoldDB" id="A0AAU9J4T9"/>
<comment type="caution">
    <text evidence="1">The sequence shown here is derived from an EMBL/GenBank/DDBJ whole genome shotgun (WGS) entry which is preliminary data.</text>
</comment>
<sequence>MIIAEFLEVPNKRILLLNLQQSYSQVLFLVIYNKILINMKFHESKIESIRCHIEECQEKPIKTCKCLGLKQFICNSHAGEHQNIDEIHEVKGIFTVINEKSREMLRRCAEELKSKVNLYWNEIKNNEVYGFAHNMYLMNLNVGIVNKKCEEIISLCENLTEITEYGDPTFIETILKMPPEAIEDYARNWKITTFKDYEGVIFSLGKLFSIDPNFNFEHNLNSELSMLSTKLVYLKKSDPTVYIFDLSKPHISTNLTHTAQIPEFYASMCLLPNNGIFCLSNSSSKAFTIKFSFTIKMHPPRALTYFTALSYYKGYVYAFGGSGDFWEKFDLDKSVWLKIAKLPRTTDYCSCAVLGDTMLVVGYHSLKLHGYCPDLNSYFDCMDVTGDIQKSIFTGNNRGYLIEFGGRIFESEINDPFSWQNIGSNSCKNSFLLSYKALYDDAIYFLNYYYDLYRFDLKNKTISVIANLKITNKAN</sequence>
<keyword evidence="2" id="KW-1185">Reference proteome</keyword>
<dbReference type="Gene3D" id="2.120.10.80">
    <property type="entry name" value="Kelch-type beta propeller"/>
    <property type="match status" value="1"/>
</dbReference>
<evidence type="ECO:0000313" key="1">
    <source>
        <dbReference type="EMBL" id="CAG9320276.1"/>
    </source>
</evidence>